<evidence type="ECO:0000313" key="4">
    <source>
        <dbReference type="EMBL" id="THF84500.1"/>
    </source>
</evidence>
<dbReference type="AlphaFoldDB" id="A0A4S4C8X7"/>
<evidence type="ECO:0000256" key="2">
    <source>
        <dbReference type="ARBA" id="ARBA00023239"/>
    </source>
</evidence>
<dbReference type="SMART" id="SM01119">
    <property type="entry name" value="D-ser_dehydrat"/>
    <property type="match status" value="1"/>
</dbReference>
<evidence type="ECO:0000313" key="5">
    <source>
        <dbReference type="Proteomes" id="UP000310636"/>
    </source>
</evidence>
<dbReference type="InterPro" id="IPR029066">
    <property type="entry name" value="PLP-binding_barrel"/>
</dbReference>
<dbReference type="InterPro" id="IPR042208">
    <property type="entry name" value="D-ser_dehydrat-like_sf"/>
</dbReference>
<dbReference type="PANTHER" id="PTHR28004:SF2">
    <property type="entry name" value="D-SERINE DEHYDRATASE"/>
    <property type="match status" value="1"/>
</dbReference>
<accession>A0A4S4C8X7</accession>
<proteinExistence type="inferred from homology"/>
<gene>
    <name evidence="4" type="ORF">E6C55_00505</name>
</gene>
<comment type="similarity">
    <text evidence="1">Belongs to the DSD1 family.</text>
</comment>
<dbReference type="Pfam" id="PF14031">
    <property type="entry name" value="D-ser_dehydrat"/>
    <property type="match status" value="1"/>
</dbReference>
<sequence length="383" mass="40792">MHRGRRRAVGILERGCSMFKQELDTPCILVDEDKLKNNIVRVQRIADEAGIALRPHAKTHKTPQIARMQLDAGAAGITVAKLGEAEAMADAGISPILIAYPIIGRFKLERLMRLAARATVTVAVDSLEAAFGISEAALNAGIVMPIWVEIDPGYGRAGVQPGEALIRLGNELGKLCGVRVTGVLVFAGQSYDEDNDEGRIRVAKREAAIAKEAADSLLGLGFPIESVSAGSTPVSRFASVMEGVTEMRPGTYVFGDLTQVKAKAIGLEQCALTVLATVVSRPAPDRAVIDAGTKVFTSDGEDSPIGTGRGFVVGHPDIEVSWFNEEHGVLHLPPEERGLKVGDKLEIVPVHCCAVINMLDEFNLVAGDVVQEAVPIPGRGKVR</sequence>
<dbReference type="GO" id="GO:0008721">
    <property type="term" value="F:D-serine ammonia-lyase activity"/>
    <property type="evidence" value="ECO:0007669"/>
    <property type="project" value="TreeGrafter"/>
</dbReference>
<keyword evidence="5" id="KW-1185">Reference proteome</keyword>
<keyword evidence="2" id="KW-0456">Lyase</keyword>
<feature type="domain" description="D-serine dehydratase-like" evidence="3">
    <location>
        <begin position="271"/>
        <end position="366"/>
    </location>
</feature>
<name>A0A4S4C8X7_9BACL</name>
<dbReference type="InterPro" id="IPR051466">
    <property type="entry name" value="D-amino_acid_metab_enzyme"/>
</dbReference>
<dbReference type="OrthoDB" id="9788869at2"/>
<dbReference type="InterPro" id="IPR026956">
    <property type="entry name" value="D-ser_dehydrat-like_dom"/>
</dbReference>
<evidence type="ECO:0000256" key="1">
    <source>
        <dbReference type="ARBA" id="ARBA00005323"/>
    </source>
</evidence>
<dbReference type="Proteomes" id="UP000310636">
    <property type="component" value="Unassembled WGS sequence"/>
</dbReference>
<organism evidence="4 5">
    <name type="scientific">Cohnella fermenti</name>
    <dbReference type="NCBI Taxonomy" id="2565925"/>
    <lineage>
        <taxon>Bacteria</taxon>
        <taxon>Bacillati</taxon>
        <taxon>Bacillota</taxon>
        <taxon>Bacilli</taxon>
        <taxon>Bacillales</taxon>
        <taxon>Paenibacillaceae</taxon>
        <taxon>Cohnella</taxon>
    </lineage>
</organism>
<evidence type="ECO:0000259" key="3">
    <source>
        <dbReference type="SMART" id="SM01119"/>
    </source>
</evidence>
<dbReference type="GO" id="GO:0036088">
    <property type="term" value="P:D-serine catabolic process"/>
    <property type="evidence" value="ECO:0007669"/>
    <property type="project" value="TreeGrafter"/>
</dbReference>
<dbReference type="PANTHER" id="PTHR28004">
    <property type="entry name" value="ZGC:162816-RELATED"/>
    <property type="match status" value="1"/>
</dbReference>
<dbReference type="Pfam" id="PF01168">
    <property type="entry name" value="Ala_racemase_N"/>
    <property type="match status" value="1"/>
</dbReference>
<comment type="caution">
    <text evidence="4">The sequence shown here is derived from an EMBL/GenBank/DDBJ whole genome shotgun (WGS) entry which is preliminary data.</text>
</comment>
<dbReference type="EMBL" id="SSOB01000001">
    <property type="protein sequence ID" value="THF84500.1"/>
    <property type="molecule type" value="Genomic_DNA"/>
</dbReference>
<dbReference type="Gene3D" id="2.40.37.20">
    <property type="entry name" value="D-serine dehydratase-like domain"/>
    <property type="match status" value="1"/>
</dbReference>
<dbReference type="SUPFAM" id="SSF51419">
    <property type="entry name" value="PLP-binding barrel"/>
    <property type="match status" value="1"/>
</dbReference>
<protein>
    <submittedName>
        <fullName evidence="4">Alanine racemase</fullName>
    </submittedName>
</protein>
<dbReference type="InterPro" id="IPR001608">
    <property type="entry name" value="Ala_racemase_N"/>
</dbReference>
<dbReference type="Gene3D" id="3.20.20.10">
    <property type="entry name" value="Alanine racemase"/>
    <property type="match status" value="1"/>
</dbReference>
<reference evidence="4 5" key="1">
    <citation type="submission" date="2019-04" db="EMBL/GenBank/DDBJ databases">
        <title>Cohnella sp. nov. isolated from preserved vegetables.</title>
        <authorList>
            <person name="Lin S.-Y."/>
            <person name="Hung M.-H."/>
            <person name="Young C.-C."/>
        </authorList>
    </citation>
    <scope>NUCLEOTIDE SEQUENCE [LARGE SCALE GENOMIC DNA]</scope>
    <source>
        <strain evidence="4 5">CC-MHH1044</strain>
    </source>
</reference>